<protein>
    <recommendedName>
        <fullName evidence="3">TfoX N-terminal domain-containing protein</fullName>
    </recommendedName>
</protein>
<sequence>MSTDYQPIKDHFRNHPKVEIAEGRGAQGLKLNGKMFAMFYKGDLTVKLKPETVTRLIDEGAGLPHDPGTGKPMKDRLLIPSDKRDTWIEYCELSLRECS</sequence>
<dbReference type="AlphaFoldDB" id="A0A918K757"/>
<dbReference type="SUPFAM" id="SSF159894">
    <property type="entry name" value="YgaC/TfoX-N like"/>
    <property type="match status" value="1"/>
</dbReference>
<dbReference type="EMBL" id="BMXR01000004">
    <property type="protein sequence ID" value="GGX52926.1"/>
    <property type="molecule type" value="Genomic_DNA"/>
</dbReference>
<keyword evidence="2" id="KW-1185">Reference proteome</keyword>
<evidence type="ECO:0000313" key="1">
    <source>
        <dbReference type="EMBL" id="GGX52926.1"/>
    </source>
</evidence>
<reference evidence="1" key="1">
    <citation type="journal article" date="2014" name="Int. J. Syst. Evol. Microbiol.">
        <title>Complete genome sequence of Corynebacterium casei LMG S-19264T (=DSM 44701T), isolated from a smear-ripened cheese.</title>
        <authorList>
            <consortium name="US DOE Joint Genome Institute (JGI-PGF)"/>
            <person name="Walter F."/>
            <person name="Albersmeier A."/>
            <person name="Kalinowski J."/>
            <person name="Ruckert C."/>
        </authorList>
    </citation>
    <scope>NUCLEOTIDE SEQUENCE</scope>
    <source>
        <strain evidence="1">KCTC 22169</strain>
    </source>
</reference>
<name>A0A918K757_9GAMM</name>
<evidence type="ECO:0008006" key="3">
    <source>
        <dbReference type="Google" id="ProtNLM"/>
    </source>
</evidence>
<proteinExistence type="predicted"/>
<reference evidence="1" key="2">
    <citation type="submission" date="2020-09" db="EMBL/GenBank/DDBJ databases">
        <authorList>
            <person name="Sun Q."/>
            <person name="Kim S."/>
        </authorList>
    </citation>
    <scope>NUCLEOTIDE SEQUENCE</scope>
    <source>
        <strain evidence="1">KCTC 22169</strain>
    </source>
</reference>
<gene>
    <name evidence="1" type="ORF">GCM10007392_20490</name>
</gene>
<accession>A0A918K757</accession>
<organism evidence="1 2">
    <name type="scientific">Saccharospirillum salsuginis</name>
    <dbReference type="NCBI Taxonomy" id="418750"/>
    <lineage>
        <taxon>Bacteria</taxon>
        <taxon>Pseudomonadati</taxon>
        <taxon>Pseudomonadota</taxon>
        <taxon>Gammaproteobacteria</taxon>
        <taxon>Oceanospirillales</taxon>
        <taxon>Saccharospirillaceae</taxon>
        <taxon>Saccharospirillum</taxon>
    </lineage>
</organism>
<dbReference type="Proteomes" id="UP000626148">
    <property type="component" value="Unassembled WGS sequence"/>
</dbReference>
<comment type="caution">
    <text evidence="1">The sequence shown here is derived from an EMBL/GenBank/DDBJ whole genome shotgun (WGS) entry which is preliminary data.</text>
</comment>
<dbReference type="RefSeq" id="WP_189608435.1">
    <property type="nucleotide sequence ID" value="NZ_BMXR01000004.1"/>
</dbReference>
<evidence type="ECO:0000313" key="2">
    <source>
        <dbReference type="Proteomes" id="UP000626148"/>
    </source>
</evidence>
<dbReference type="Gene3D" id="3.30.1460.30">
    <property type="entry name" value="YgaC/TfoX-N like chaperone"/>
    <property type="match status" value="1"/>
</dbReference>